<keyword evidence="2" id="KW-0732">Signal</keyword>
<dbReference type="EMBL" id="BLJE01000003">
    <property type="protein sequence ID" value="GFE65705.1"/>
    <property type="molecule type" value="Genomic_DNA"/>
</dbReference>
<sequence length="307" mass="33261">MKRLKTFTATAIVGAAAGFTLPAIAQEAGAEQPVTSAEFPFEVEAVRIMGSDMAFVDVGEGPVVLFVHGNPTSSYLWRNVIPHVADDHRAIAVDLIGMGASEKPDIGYTFQDHYAYLEQFIGAMDLTDITLVLHDWGGGLGAYYAANNSENVRAIAMMEAAAPPVLPIPSWEIVDPQTRETFQAFRDPEMGPQIILEQNGFIEGLLPATILRTLSDAEMDAYRAPYPSPESRKPVLVWPNEIPIEGTPARNVAVMEDIAAWLTTSSQPKLVLYASPGLIWSSEVADLAAQTFANTEARFVGAGIHFI</sequence>
<dbReference type="Pfam" id="PF00561">
    <property type="entry name" value="Abhydrolase_1"/>
    <property type="match status" value="1"/>
</dbReference>
<feature type="domain" description="AB hydrolase-1" evidence="3">
    <location>
        <begin position="62"/>
        <end position="303"/>
    </location>
</feature>
<feature type="chain" id="PRO_5026966449" evidence="2">
    <location>
        <begin position="26"/>
        <end position="307"/>
    </location>
</feature>
<dbReference type="InterPro" id="IPR051340">
    <property type="entry name" value="Haloalkane_dehalogenase"/>
</dbReference>
<dbReference type="OrthoDB" id="9804723at2"/>
<dbReference type="NCBIfam" id="NF002938">
    <property type="entry name" value="PRK03592.1"/>
    <property type="match status" value="1"/>
</dbReference>
<feature type="signal peptide" evidence="2">
    <location>
        <begin position="1"/>
        <end position="25"/>
    </location>
</feature>
<dbReference type="InterPro" id="IPR029058">
    <property type="entry name" value="AB_hydrolase_fold"/>
</dbReference>
<evidence type="ECO:0000256" key="2">
    <source>
        <dbReference type="SAM" id="SignalP"/>
    </source>
</evidence>
<reference evidence="4 5" key="1">
    <citation type="submission" date="2019-12" db="EMBL/GenBank/DDBJ databases">
        <title>Litoreibacter badius sp. nov., a novel bacteriochlorophyll a-containing bacterium in the genus Litoreibacter.</title>
        <authorList>
            <person name="Kanamuro M."/>
            <person name="Takabe Y."/>
            <person name="Mori K."/>
            <person name="Takaichi S."/>
            <person name="Hanada S."/>
        </authorList>
    </citation>
    <scope>NUCLEOTIDE SEQUENCE [LARGE SCALE GENOMIC DNA]</scope>
    <source>
        <strain evidence="4 5">K6</strain>
    </source>
</reference>
<dbReference type="GO" id="GO:0004301">
    <property type="term" value="F:epoxide hydrolase activity"/>
    <property type="evidence" value="ECO:0007669"/>
    <property type="project" value="TreeGrafter"/>
</dbReference>
<keyword evidence="1" id="KW-0378">Hydrolase</keyword>
<evidence type="ECO:0000259" key="3">
    <source>
        <dbReference type="Pfam" id="PF00561"/>
    </source>
</evidence>
<name>A0A6N6JI04_9RHOB</name>
<dbReference type="PANTHER" id="PTHR42977">
    <property type="entry name" value="HYDROLASE-RELATED"/>
    <property type="match status" value="1"/>
</dbReference>
<gene>
    <name evidence="4" type="primary">dhaA_2</name>
    <name evidence="4" type="ORF">KIN_27790</name>
</gene>
<comment type="caution">
    <text evidence="4">The sequence shown here is derived from an EMBL/GenBank/DDBJ whole genome shotgun (WGS) entry which is preliminary data.</text>
</comment>
<evidence type="ECO:0000256" key="1">
    <source>
        <dbReference type="ARBA" id="ARBA00022801"/>
    </source>
</evidence>
<dbReference type="InterPro" id="IPR000073">
    <property type="entry name" value="AB_hydrolase_1"/>
</dbReference>
<organism evidence="4 5">
    <name type="scientific">Litoreibacter roseus</name>
    <dbReference type="NCBI Taxonomy" id="2601869"/>
    <lineage>
        <taxon>Bacteria</taxon>
        <taxon>Pseudomonadati</taxon>
        <taxon>Pseudomonadota</taxon>
        <taxon>Alphaproteobacteria</taxon>
        <taxon>Rhodobacterales</taxon>
        <taxon>Roseobacteraceae</taxon>
        <taxon>Litoreibacter</taxon>
    </lineage>
</organism>
<evidence type="ECO:0000313" key="4">
    <source>
        <dbReference type="EMBL" id="GFE65705.1"/>
    </source>
</evidence>
<dbReference type="AlphaFoldDB" id="A0A6N6JI04"/>
<evidence type="ECO:0000313" key="5">
    <source>
        <dbReference type="Proteomes" id="UP000436822"/>
    </source>
</evidence>
<dbReference type="RefSeq" id="WP_159808085.1">
    <property type="nucleotide sequence ID" value="NZ_BLJE01000003.1"/>
</dbReference>
<protein>
    <submittedName>
        <fullName evidence="4">Haloalkane dehalogenase</fullName>
    </submittedName>
</protein>
<accession>A0A6N6JI04</accession>
<dbReference type="SUPFAM" id="SSF53474">
    <property type="entry name" value="alpha/beta-Hydrolases"/>
    <property type="match status" value="1"/>
</dbReference>
<keyword evidence="5" id="KW-1185">Reference proteome</keyword>
<proteinExistence type="predicted"/>
<dbReference type="Gene3D" id="3.40.50.1820">
    <property type="entry name" value="alpha/beta hydrolase"/>
    <property type="match status" value="1"/>
</dbReference>
<dbReference type="PANTHER" id="PTHR42977:SF3">
    <property type="entry name" value="AB HYDROLASE-1 DOMAIN-CONTAINING PROTEIN"/>
    <property type="match status" value="1"/>
</dbReference>
<dbReference type="Proteomes" id="UP000436822">
    <property type="component" value="Unassembled WGS sequence"/>
</dbReference>